<organism evidence="3 4">
    <name type="scientific">Candidatus Lloydbacteria bacterium RIFCSPLOWO2_01_FULL_50_20</name>
    <dbReference type="NCBI Taxonomy" id="1798665"/>
    <lineage>
        <taxon>Bacteria</taxon>
        <taxon>Candidatus Lloydiibacteriota</taxon>
    </lineage>
</organism>
<dbReference type="AlphaFoldDB" id="A0A1G2DJH9"/>
<sequence>MEKFSFLAVAVVGLLIFPAGLAFAASAQLTATSTGPVILGQEVAIELFLDTAGKAVNALSGEVKISFSGDIELQASSDDVTISRIHDGDSIVGAWLVKAKSDDTRRVNFSGIIPGGVTTAHGKIMTLYVVPRYSGVLRLTMTGTTFEHTLLGEAEQLSSNEIAFPVGVFTGAETPALAPEDITPPQDIRAVIYQSEGMFDGQPFIIIHAKDAESGIATYELLETGERYPDETLKNDRGLTWRLIDNLAPLVSSANSGYIYVRVTDREGNASVVEVNRPVQLSPENGQSLFNKWLISFILIVAAGLFLLLWGRKRKRHAQ</sequence>
<keyword evidence="1" id="KW-0472">Membrane</keyword>
<evidence type="ECO:0000313" key="3">
    <source>
        <dbReference type="EMBL" id="OGZ13759.1"/>
    </source>
</evidence>
<name>A0A1G2DJH9_9BACT</name>
<proteinExistence type="predicted"/>
<dbReference type="EMBL" id="MHLP01000004">
    <property type="protein sequence ID" value="OGZ13759.1"/>
    <property type="molecule type" value="Genomic_DNA"/>
</dbReference>
<gene>
    <name evidence="3" type="ORF">A2942_02185</name>
</gene>
<evidence type="ECO:0000313" key="4">
    <source>
        <dbReference type="Proteomes" id="UP000178534"/>
    </source>
</evidence>
<dbReference type="STRING" id="1798665.A2942_02185"/>
<evidence type="ECO:0008006" key="5">
    <source>
        <dbReference type="Google" id="ProtNLM"/>
    </source>
</evidence>
<keyword evidence="1" id="KW-1133">Transmembrane helix</keyword>
<feature type="chain" id="PRO_5009582611" description="Cohesin domain-containing protein" evidence="2">
    <location>
        <begin position="25"/>
        <end position="319"/>
    </location>
</feature>
<reference evidence="3 4" key="1">
    <citation type="journal article" date="2016" name="Nat. Commun.">
        <title>Thousands of microbial genomes shed light on interconnected biogeochemical processes in an aquifer system.</title>
        <authorList>
            <person name="Anantharaman K."/>
            <person name="Brown C.T."/>
            <person name="Hug L.A."/>
            <person name="Sharon I."/>
            <person name="Castelle C.J."/>
            <person name="Probst A.J."/>
            <person name="Thomas B.C."/>
            <person name="Singh A."/>
            <person name="Wilkins M.J."/>
            <person name="Karaoz U."/>
            <person name="Brodie E.L."/>
            <person name="Williams K.H."/>
            <person name="Hubbard S.S."/>
            <person name="Banfield J.F."/>
        </authorList>
    </citation>
    <scope>NUCLEOTIDE SEQUENCE [LARGE SCALE GENOMIC DNA]</scope>
</reference>
<accession>A0A1G2DJH9</accession>
<feature type="signal peptide" evidence="2">
    <location>
        <begin position="1"/>
        <end position="24"/>
    </location>
</feature>
<evidence type="ECO:0000256" key="1">
    <source>
        <dbReference type="SAM" id="Phobius"/>
    </source>
</evidence>
<keyword evidence="1" id="KW-0812">Transmembrane</keyword>
<keyword evidence="2" id="KW-0732">Signal</keyword>
<dbReference type="Proteomes" id="UP000178534">
    <property type="component" value="Unassembled WGS sequence"/>
</dbReference>
<comment type="caution">
    <text evidence="3">The sequence shown here is derived from an EMBL/GenBank/DDBJ whole genome shotgun (WGS) entry which is preliminary data.</text>
</comment>
<protein>
    <recommendedName>
        <fullName evidence="5">Cohesin domain-containing protein</fullName>
    </recommendedName>
</protein>
<feature type="transmembrane region" description="Helical" evidence="1">
    <location>
        <begin position="293"/>
        <end position="311"/>
    </location>
</feature>
<evidence type="ECO:0000256" key="2">
    <source>
        <dbReference type="SAM" id="SignalP"/>
    </source>
</evidence>